<evidence type="ECO:0000313" key="2">
    <source>
        <dbReference type="EMBL" id="MDA0176777.1"/>
    </source>
</evidence>
<protein>
    <submittedName>
        <fullName evidence="2">Uncharacterized protein</fullName>
    </submittedName>
</protein>
<proteinExistence type="predicted"/>
<keyword evidence="3" id="KW-1185">Reference proteome</keyword>
<keyword evidence="1" id="KW-0812">Transmembrane</keyword>
<keyword evidence="1" id="KW-1133">Transmembrane helix</keyword>
<dbReference type="EMBL" id="JAPFGC010000002">
    <property type="protein sequence ID" value="MDA0176777.1"/>
    <property type="molecule type" value="Genomic_DNA"/>
</dbReference>
<feature type="transmembrane region" description="Helical" evidence="1">
    <location>
        <begin position="77"/>
        <end position="97"/>
    </location>
</feature>
<feature type="transmembrane region" description="Helical" evidence="1">
    <location>
        <begin position="138"/>
        <end position="159"/>
    </location>
</feature>
<evidence type="ECO:0000256" key="1">
    <source>
        <dbReference type="SAM" id="Phobius"/>
    </source>
</evidence>
<feature type="transmembrane region" description="Helical" evidence="1">
    <location>
        <begin position="104"/>
        <end position="126"/>
    </location>
</feature>
<feature type="transmembrane region" description="Helical" evidence="1">
    <location>
        <begin position="171"/>
        <end position="190"/>
    </location>
</feature>
<dbReference type="Proteomes" id="UP001149142">
    <property type="component" value="Unassembled WGS sequence"/>
</dbReference>
<name>A0ABT4RYA7_9FLAO</name>
<feature type="transmembrane region" description="Helical" evidence="1">
    <location>
        <begin position="210"/>
        <end position="229"/>
    </location>
</feature>
<gene>
    <name evidence="2" type="ORF">OOZ35_04635</name>
</gene>
<accession>A0ABT4RYA7</accession>
<dbReference type="RefSeq" id="WP_106688874.1">
    <property type="nucleotide sequence ID" value="NZ_CAXQEU010000123.1"/>
</dbReference>
<comment type="caution">
    <text evidence="2">The sequence shown here is derived from an EMBL/GenBank/DDBJ whole genome shotgun (WGS) entry which is preliminary data.</text>
</comment>
<keyword evidence="1" id="KW-0472">Membrane</keyword>
<feature type="transmembrane region" description="Helical" evidence="1">
    <location>
        <begin position="35"/>
        <end position="57"/>
    </location>
</feature>
<feature type="transmembrane region" description="Helical" evidence="1">
    <location>
        <begin position="6"/>
        <end position="28"/>
    </location>
</feature>
<sequence>MKDFIINNNVLITYVIEFIAVLVGIILYKKYQPTTAIAFIHILFFIFFVELIGSYPNYYSKLEFLNPLYNSVFRQNYWWFTIFFDVIIVFLFSRLFLKVLKIRFLNRIVNISSVIFIVFSTIFLFINYEKIFFQVFPFIQIVGSLLIIVSTISYFIELILSDKILTFYKDLYFYVAVALFMWLIIVTPVSFYDIYSKNGDWNFILLKWQIYLIANFLMYSTFAIGLIIARPKT</sequence>
<organism evidence="2 3">
    <name type="scientific">Mesoflavibacter profundi</name>
    <dbReference type="NCBI Taxonomy" id="2708110"/>
    <lineage>
        <taxon>Bacteria</taxon>
        <taxon>Pseudomonadati</taxon>
        <taxon>Bacteroidota</taxon>
        <taxon>Flavobacteriia</taxon>
        <taxon>Flavobacteriales</taxon>
        <taxon>Flavobacteriaceae</taxon>
        <taxon>Mesoflavibacter</taxon>
    </lineage>
</organism>
<evidence type="ECO:0000313" key="3">
    <source>
        <dbReference type="Proteomes" id="UP001149142"/>
    </source>
</evidence>
<reference evidence="2" key="1">
    <citation type="submission" date="2022-11" db="EMBL/GenBank/DDBJ databases">
        <title>Refractory cell wall polysaccharides provide important carbon source for microbial heterotrophs in the hadal ocean.</title>
        <authorList>
            <person name="Zhu X."/>
        </authorList>
    </citation>
    <scope>NUCLEOTIDE SEQUENCE</scope>
    <source>
        <strain evidence="2">MTRN7</strain>
    </source>
</reference>